<accession>A0A444LNI6</accession>
<gene>
    <name evidence="1" type="ORF">EPK99_04905</name>
</gene>
<protein>
    <submittedName>
        <fullName evidence="1">N-formylglutamate amidohydrolase</fullName>
    </submittedName>
</protein>
<name>A0A444LNI6_9HYPH</name>
<dbReference type="PIRSF" id="PIRSF029730">
    <property type="entry name" value="UCP029730"/>
    <property type="match status" value="1"/>
</dbReference>
<keyword evidence="2" id="KW-1185">Reference proteome</keyword>
<dbReference type="SUPFAM" id="SSF53187">
    <property type="entry name" value="Zn-dependent exopeptidases"/>
    <property type="match status" value="1"/>
</dbReference>
<proteinExistence type="predicted"/>
<dbReference type="Proteomes" id="UP000287687">
    <property type="component" value="Unassembled WGS sequence"/>
</dbReference>
<dbReference type="GO" id="GO:0016787">
    <property type="term" value="F:hydrolase activity"/>
    <property type="evidence" value="ECO:0007669"/>
    <property type="project" value="UniProtKB-KW"/>
</dbReference>
<dbReference type="InterPro" id="IPR007709">
    <property type="entry name" value="N-FG_amidohydro"/>
</dbReference>
<organism evidence="1 2">
    <name type="scientific">Neorhizobium lilium</name>
    <dbReference type="NCBI Taxonomy" id="2503024"/>
    <lineage>
        <taxon>Bacteria</taxon>
        <taxon>Pseudomonadati</taxon>
        <taxon>Pseudomonadota</taxon>
        <taxon>Alphaproteobacteria</taxon>
        <taxon>Hyphomicrobiales</taxon>
        <taxon>Rhizobiaceae</taxon>
        <taxon>Rhizobium/Agrobacterium group</taxon>
        <taxon>Neorhizobium</taxon>
    </lineage>
</organism>
<dbReference type="EMBL" id="SBIP01000001">
    <property type="protein sequence ID" value="RWX81896.1"/>
    <property type="molecule type" value="Genomic_DNA"/>
</dbReference>
<keyword evidence="1" id="KW-0378">Hydrolase</keyword>
<dbReference type="InterPro" id="IPR011227">
    <property type="entry name" value="UCP029730"/>
</dbReference>
<dbReference type="OrthoDB" id="9815326at2"/>
<sequence>MDVAEWPEPVEIVNEAGRSEIVLICEHASNYIPPSFDGLGLPDEELVRHIAWDIGAEAVSRLLSEMLDSPCFLGRYSRLLIDLNRPLDSPTSIPVRSESTAVPGNMGITDENRQVRIERIFEPFQSAVEQHLDQRLAEGRSTKIVAIHSFTPVFLGISRPWHAGILFDRSAKFADRTIGLLSGETGLTVAANVPYVIERSSDYAIPIHGEDRGLEAILIELRNDLLATSDARHEWAERLYRALG</sequence>
<comment type="caution">
    <text evidence="1">The sequence shown here is derived from an EMBL/GenBank/DDBJ whole genome shotgun (WGS) entry which is preliminary data.</text>
</comment>
<evidence type="ECO:0000313" key="1">
    <source>
        <dbReference type="EMBL" id="RWX81896.1"/>
    </source>
</evidence>
<reference evidence="1 2" key="1">
    <citation type="submission" date="2019-01" db="EMBL/GenBank/DDBJ databases">
        <title>The draft genome of Rhizobium sp. 24NR.</title>
        <authorList>
            <person name="Liu L."/>
            <person name="Liang L."/>
            <person name="Shi S."/>
            <person name="Xu L."/>
            <person name="Wang X."/>
            <person name="Li L."/>
            <person name="Zhang X."/>
        </authorList>
    </citation>
    <scope>NUCLEOTIDE SEQUENCE [LARGE SCALE GENOMIC DNA]</scope>
    <source>
        <strain evidence="1 2">24NR</strain>
    </source>
</reference>
<evidence type="ECO:0000313" key="2">
    <source>
        <dbReference type="Proteomes" id="UP000287687"/>
    </source>
</evidence>
<dbReference type="AlphaFoldDB" id="A0A444LNI6"/>
<dbReference type="Gene3D" id="3.40.630.40">
    <property type="entry name" value="Zn-dependent exopeptidases"/>
    <property type="match status" value="1"/>
</dbReference>
<dbReference type="Pfam" id="PF05013">
    <property type="entry name" value="FGase"/>
    <property type="match status" value="1"/>
</dbReference>